<proteinExistence type="predicted"/>
<accession>A0ABM7YS31</accession>
<evidence type="ECO:0000313" key="2">
    <source>
        <dbReference type="EMBL" id="BDI07401.1"/>
    </source>
</evidence>
<keyword evidence="3" id="KW-1185">Reference proteome</keyword>
<dbReference type="InterPro" id="IPR018841">
    <property type="entry name" value="DUF2442"/>
</dbReference>
<feature type="region of interest" description="Disordered" evidence="1">
    <location>
        <begin position="113"/>
        <end position="152"/>
    </location>
</feature>
<dbReference type="Pfam" id="PF10387">
    <property type="entry name" value="DUF2442"/>
    <property type="match status" value="1"/>
</dbReference>
<protein>
    <recommendedName>
        <fullName evidence="4">DUF2442 domain-containing protein</fullName>
    </recommendedName>
</protein>
<dbReference type="EMBL" id="AP025730">
    <property type="protein sequence ID" value="BDI07401.1"/>
    <property type="molecule type" value="Genomic_DNA"/>
</dbReference>
<gene>
    <name evidence="2" type="ORF">CATMQ487_43710</name>
</gene>
<reference evidence="2" key="1">
    <citation type="submission" date="2022-04" db="EMBL/GenBank/DDBJ databases">
        <title>Whole genome sequence of Sphaerotilus sp. FB-5.</title>
        <authorList>
            <person name="Takeda M."/>
            <person name="Narihara S."/>
            <person name="Akimoto M."/>
            <person name="Akimoto R."/>
            <person name="Nishiyashiki S."/>
            <person name="Murakami T."/>
        </authorList>
    </citation>
    <scope>NUCLEOTIDE SEQUENCE</scope>
    <source>
        <strain evidence="2">FB-5</strain>
    </source>
</reference>
<dbReference type="Proteomes" id="UP001057498">
    <property type="component" value="Chromosome"/>
</dbReference>
<evidence type="ECO:0000256" key="1">
    <source>
        <dbReference type="SAM" id="MobiDB-lite"/>
    </source>
</evidence>
<evidence type="ECO:0000313" key="3">
    <source>
        <dbReference type="Proteomes" id="UP001057498"/>
    </source>
</evidence>
<dbReference type="RefSeq" id="WP_251970597.1">
    <property type="nucleotide sequence ID" value="NZ_AP025730.1"/>
</dbReference>
<feature type="compositionally biased region" description="Basic and acidic residues" evidence="1">
    <location>
        <begin position="122"/>
        <end position="131"/>
    </location>
</feature>
<sequence>MEISEADFAAANARAAERMAHDTRAVAARYDRRTARLVITLDNGLELGLRPQDAQGLESARPADLEDLEISPSGQGIHVPALDADLYLPGLLQGLFGSRAWMSRRAAERQAAAALGATGGRVRSEAKRRAAQENGRLGGRPRKSEPNPSSAG</sequence>
<name>A0ABM7YS31_9BURK</name>
<dbReference type="Gene3D" id="3.30.2020.40">
    <property type="entry name" value="Uncharacterised protein PF10387, DUF2442"/>
    <property type="match status" value="1"/>
</dbReference>
<organism evidence="2 3">
    <name type="scientific">Sphaerotilus microaerophilus</name>
    <dbReference type="NCBI Taxonomy" id="2914710"/>
    <lineage>
        <taxon>Bacteria</taxon>
        <taxon>Pseudomonadati</taxon>
        <taxon>Pseudomonadota</taxon>
        <taxon>Betaproteobacteria</taxon>
        <taxon>Burkholderiales</taxon>
        <taxon>Sphaerotilaceae</taxon>
        <taxon>Sphaerotilus</taxon>
    </lineage>
</organism>
<evidence type="ECO:0008006" key="4">
    <source>
        <dbReference type="Google" id="ProtNLM"/>
    </source>
</evidence>